<dbReference type="STRING" id="1173027.Mic7113_5960"/>
<dbReference type="InterPro" id="IPR050452">
    <property type="entry name" value="Metacaspase"/>
</dbReference>
<dbReference type="InterPro" id="IPR029030">
    <property type="entry name" value="Caspase-like_dom_sf"/>
</dbReference>
<dbReference type="PANTHER" id="PTHR48104:SF30">
    <property type="entry name" value="METACASPASE-1"/>
    <property type="match status" value="1"/>
</dbReference>
<dbReference type="InterPro" id="IPR011189">
    <property type="entry name" value="UCP_caspase_lke"/>
</dbReference>
<name>K9WN14_9CYAN</name>
<dbReference type="RefSeq" id="WP_015185692.1">
    <property type="nucleotide sequence ID" value="NC_019738.1"/>
</dbReference>
<evidence type="ECO:0000259" key="2">
    <source>
        <dbReference type="Pfam" id="PF00656"/>
    </source>
</evidence>
<dbReference type="AlphaFoldDB" id="K9WN14"/>
<dbReference type="HOGENOM" id="CLU_023909_0_0_3"/>
<dbReference type="Proteomes" id="UP000010471">
    <property type="component" value="Chromosome"/>
</dbReference>
<dbReference type="Pfam" id="PF00656">
    <property type="entry name" value="Peptidase_C14"/>
    <property type="match status" value="1"/>
</dbReference>
<evidence type="ECO:0000313" key="4">
    <source>
        <dbReference type="EMBL" id="AFZ21563.1"/>
    </source>
</evidence>
<dbReference type="KEGG" id="mic:Mic7113_5960"/>
<accession>K9WN14</accession>
<dbReference type="eggNOG" id="COG4249">
    <property type="taxonomic scope" value="Bacteria"/>
</dbReference>
<keyword evidence="5" id="KW-1185">Reference proteome</keyword>
<dbReference type="PATRIC" id="fig|1173027.3.peg.6601"/>
<dbReference type="PIRSF" id="PIRSF007398">
    <property type="entry name" value="Sll0148_caspase"/>
    <property type="match status" value="1"/>
</dbReference>
<dbReference type="InterPro" id="IPR011600">
    <property type="entry name" value="Pept_C14_caspase"/>
</dbReference>
<feature type="region of interest" description="Disordered" evidence="1">
    <location>
        <begin position="127"/>
        <end position="157"/>
    </location>
</feature>
<sequence length="743" mass="80663">MKRRHFLQFSSSLFASLGLSQLDLTQQAHRYAQVLAQSTPRKLALLVGINEYPTALGGLQGCLTDVEMQRELLVHRFGFNPNDVKILTNTQATREGILTTFEEHLIKQAKSGDVVVFHYSGHGSRVRDPDPIGNDPFNSTMVPSDRPPESATSSATPVPDIMGQTLFLLMSALPTENLTVVLDCCYSGGGKRGNLIARAARQSSDVTLDASPEELEYQKQWISKLYDSKQKFQEVREKGVAKGVVIASAARDQLATDAPFDGFHAGAFTYLLTRYLWQEPGNRSFKTVFENLALRTQDVAKSSGMYQIPEFEEKQGSNNGDKPLYFLEKTRPAAEAVIRKVTGDQVEFWLGGIASQSLKAFEKGAIFSIIDDEGQEQGQIQQESRVELVGYGKVIKSPQSGMVKEGTLLREQVRGIPTNLTLRVGVDETLGAEKAKVQAALQGQKRIEPVSVEQRNTVDYLLGKVTQEDIQSWRKQGESNPPPVGSLGLFTAGKAPISGSFGRVGETAENAVTRLRPRLKVLLAGRILKSLDNGDSSQLNVTTSIQAVDGKGTSGTVSSRGSRNSQSPLPPGVINTQKLQFKRGSNIQAQVKNNESRNIFVSLLFITGSGEIINLFPLDWDAPEEKSLVAPGQSKIVPQPEDNFVWNVGDTAGTFEVLVLASVAPLRTALKGLQSIARRTGSRNGNPVALQEDEPIDVIGNLLGDIDNNSRSGGAAPQLIPKGNQAVSTNQLAAISTIVEVVE</sequence>
<protein>
    <submittedName>
        <fullName evidence="4">Caspase domain-containing protein</fullName>
    </submittedName>
</protein>
<organism evidence="4 5">
    <name type="scientific">Allocoleopsis franciscana PCC 7113</name>
    <dbReference type="NCBI Taxonomy" id="1173027"/>
    <lineage>
        <taxon>Bacteria</taxon>
        <taxon>Bacillati</taxon>
        <taxon>Cyanobacteriota</taxon>
        <taxon>Cyanophyceae</taxon>
        <taxon>Coleofasciculales</taxon>
        <taxon>Coleofasciculaceae</taxon>
        <taxon>Allocoleopsis</taxon>
        <taxon>Allocoleopsis franciscana</taxon>
    </lineage>
</organism>
<dbReference type="OrthoDB" id="505527at2"/>
<dbReference type="GO" id="GO:0005737">
    <property type="term" value="C:cytoplasm"/>
    <property type="evidence" value="ECO:0007669"/>
    <property type="project" value="TreeGrafter"/>
</dbReference>
<feature type="domain" description="Peptidase C14 caspase" evidence="2">
    <location>
        <begin position="41"/>
        <end position="313"/>
    </location>
</feature>
<proteinExistence type="predicted"/>
<dbReference type="GO" id="GO:0006508">
    <property type="term" value="P:proteolysis"/>
    <property type="evidence" value="ECO:0007669"/>
    <property type="project" value="InterPro"/>
</dbReference>
<dbReference type="InterPro" id="IPR025493">
    <property type="entry name" value="DUF4384"/>
</dbReference>
<dbReference type="EMBL" id="CP003630">
    <property type="protein sequence ID" value="AFZ21563.1"/>
    <property type="molecule type" value="Genomic_DNA"/>
</dbReference>
<dbReference type="Pfam" id="PF14326">
    <property type="entry name" value="DUF4384"/>
    <property type="match status" value="1"/>
</dbReference>
<dbReference type="GO" id="GO:0004197">
    <property type="term" value="F:cysteine-type endopeptidase activity"/>
    <property type="evidence" value="ECO:0007669"/>
    <property type="project" value="InterPro"/>
</dbReference>
<reference evidence="4 5" key="1">
    <citation type="submission" date="2012-06" db="EMBL/GenBank/DDBJ databases">
        <title>Finished chromosome of genome of Microcoleus sp. PCC 7113.</title>
        <authorList>
            <consortium name="US DOE Joint Genome Institute"/>
            <person name="Gugger M."/>
            <person name="Coursin T."/>
            <person name="Rippka R."/>
            <person name="Tandeau De Marsac N."/>
            <person name="Huntemann M."/>
            <person name="Wei C.-L."/>
            <person name="Han J."/>
            <person name="Detter J.C."/>
            <person name="Han C."/>
            <person name="Tapia R."/>
            <person name="Chen A."/>
            <person name="Kyrpides N."/>
            <person name="Mavromatis K."/>
            <person name="Markowitz V."/>
            <person name="Szeto E."/>
            <person name="Ivanova N."/>
            <person name="Pagani I."/>
            <person name="Pati A."/>
            <person name="Goodwin L."/>
            <person name="Nordberg H.P."/>
            <person name="Cantor M.N."/>
            <person name="Hua S.X."/>
            <person name="Woyke T."/>
            <person name="Kerfeld C.A."/>
        </authorList>
    </citation>
    <scope>NUCLEOTIDE SEQUENCE [LARGE SCALE GENOMIC DNA]</scope>
    <source>
        <strain evidence="4 5">PCC 7113</strain>
    </source>
</reference>
<dbReference type="PANTHER" id="PTHR48104">
    <property type="entry name" value="METACASPASE-4"/>
    <property type="match status" value="1"/>
</dbReference>
<evidence type="ECO:0000256" key="1">
    <source>
        <dbReference type="SAM" id="MobiDB-lite"/>
    </source>
</evidence>
<dbReference type="Gene3D" id="3.40.50.1460">
    <property type="match status" value="1"/>
</dbReference>
<gene>
    <name evidence="4" type="ORF">Mic7113_5960</name>
</gene>
<dbReference type="SUPFAM" id="SSF52129">
    <property type="entry name" value="Caspase-like"/>
    <property type="match status" value="1"/>
</dbReference>
<feature type="region of interest" description="Disordered" evidence="1">
    <location>
        <begin position="549"/>
        <end position="573"/>
    </location>
</feature>
<feature type="compositionally biased region" description="Low complexity" evidence="1">
    <location>
        <begin position="550"/>
        <end position="563"/>
    </location>
</feature>
<feature type="domain" description="DUF4384" evidence="3">
    <location>
        <begin position="581"/>
        <end position="662"/>
    </location>
</feature>
<evidence type="ECO:0000313" key="5">
    <source>
        <dbReference type="Proteomes" id="UP000010471"/>
    </source>
</evidence>
<evidence type="ECO:0000259" key="3">
    <source>
        <dbReference type="Pfam" id="PF14326"/>
    </source>
</evidence>